<dbReference type="Pfam" id="PF01844">
    <property type="entry name" value="HNH"/>
    <property type="match status" value="1"/>
</dbReference>
<dbReference type="Proteomes" id="UP000623681">
    <property type="component" value="Unassembled WGS sequence"/>
</dbReference>
<evidence type="ECO:0000313" key="3">
    <source>
        <dbReference type="Proteomes" id="UP000623681"/>
    </source>
</evidence>
<evidence type="ECO:0000259" key="1">
    <source>
        <dbReference type="Pfam" id="PF01844"/>
    </source>
</evidence>
<comment type="caution">
    <text evidence="2">The sequence shown here is derived from an EMBL/GenBank/DDBJ whole genome shotgun (WGS) entry which is preliminary data.</text>
</comment>
<dbReference type="EMBL" id="JAESWA010000024">
    <property type="protein sequence ID" value="MBL4933421.1"/>
    <property type="molecule type" value="Genomic_DNA"/>
</dbReference>
<dbReference type="AlphaFoldDB" id="A0A937FK51"/>
<keyword evidence="3" id="KW-1185">Reference proteome</keyword>
<keyword evidence="2" id="KW-0255">Endonuclease</keyword>
<keyword evidence="2" id="KW-0378">Hydrolase</keyword>
<keyword evidence="2" id="KW-0540">Nuclease</keyword>
<protein>
    <submittedName>
        <fullName evidence="2">HNH endonuclease</fullName>
    </submittedName>
</protein>
<proteinExistence type="predicted"/>
<dbReference type="CDD" id="cd00085">
    <property type="entry name" value="HNHc"/>
    <property type="match status" value="1"/>
</dbReference>
<feature type="domain" description="HNH" evidence="1">
    <location>
        <begin position="4"/>
        <end position="41"/>
    </location>
</feature>
<organism evidence="2 3">
    <name type="scientific">Clostridium paridis</name>
    <dbReference type="NCBI Taxonomy" id="2803863"/>
    <lineage>
        <taxon>Bacteria</taxon>
        <taxon>Bacillati</taxon>
        <taxon>Bacillota</taxon>
        <taxon>Clostridia</taxon>
        <taxon>Eubacteriales</taxon>
        <taxon>Clostridiaceae</taxon>
        <taxon>Clostridium</taxon>
    </lineage>
</organism>
<dbReference type="GO" id="GO:0003676">
    <property type="term" value="F:nucleic acid binding"/>
    <property type="evidence" value="ECO:0007669"/>
    <property type="project" value="InterPro"/>
</dbReference>
<dbReference type="RefSeq" id="WP_202768859.1">
    <property type="nucleotide sequence ID" value="NZ_JAESWA010000024.1"/>
</dbReference>
<evidence type="ECO:0000313" key="2">
    <source>
        <dbReference type="EMBL" id="MBL4933421.1"/>
    </source>
</evidence>
<dbReference type="GO" id="GO:0004519">
    <property type="term" value="F:endonuclease activity"/>
    <property type="evidence" value="ECO:0007669"/>
    <property type="project" value="UniProtKB-KW"/>
</dbReference>
<dbReference type="InterPro" id="IPR003615">
    <property type="entry name" value="HNH_nuc"/>
</dbReference>
<sequence length="135" mass="16298">MYYCEICGKKADIHHIIHRSQGGLDFPLNYKYLCQEHHRGKNGPHKCPEIDLKYKLELQSKLLTLLHKRYYTTQELYSILNITNNSLKRLTKKMKLYKEGYQKDDIIFCLMGDYFYTYEMLEDLKLEHLVLKLSW</sequence>
<dbReference type="Gene3D" id="1.10.30.50">
    <property type="match status" value="1"/>
</dbReference>
<name>A0A937FK51_9CLOT</name>
<dbReference type="GO" id="GO:0008270">
    <property type="term" value="F:zinc ion binding"/>
    <property type="evidence" value="ECO:0007669"/>
    <property type="project" value="InterPro"/>
</dbReference>
<gene>
    <name evidence="2" type="ORF">JK634_16635</name>
</gene>
<reference evidence="2" key="1">
    <citation type="submission" date="2021-01" db="EMBL/GenBank/DDBJ databases">
        <title>Genome public.</title>
        <authorList>
            <person name="Liu C."/>
            <person name="Sun Q."/>
        </authorList>
    </citation>
    <scope>NUCLEOTIDE SEQUENCE</scope>
    <source>
        <strain evidence="2">YIM B02565</strain>
    </source>
</reference>
<accession>A0A937FK51</accession>
<dbReference type="InterPro" id="IPR002711">
    <property type="entry name" value="HNH"/>
</dbReference>